<organism evidence="5 6">
    <name type="scientific">Chitinophaga horti</name>
    <dbReference type="NCBI Taxonomy" id="2920382"/>
    <lineage>
        <taxon>Bacteria</taxon>
        <taxon>Pseudomonadati</taxon>
        <taxon>Bacteroidota</taxon>
        <taxon>Chitinophagia</taxon>
        <taxon>Chitinophagales</taxon>
        <taxon>Chitinophagaceae</taxon>
        <taxon>Chitinophaga</taxon>
    </lineage>
</organism>
<dbReference type="InterPro" id="IPR013830">
    <property type="entry name" value="SGNH_hydro"/>
</dbReference>
<feature type="signal peptide" evidence="3">
    <location>
        <begin position="1"/>
        <end position="18"/>
    </location>
</feature>
<dbReference type="CDD" id="cd01821">
    <property type="entry name" value="Rhamnogalacturan_acetylesterase_like"/>
    <property type="match status" value="1"/>
</dbReference>
<dbReference type="SUPFAM" id="SSF52266">
    <property type="entry name" value="SGNH hydrolase"/>
    <property type="match status" value="1"/>
</dbReference>
<proteinExistence type="inferred from homology"/>
<dbReference type="InterPro" id="IPR037459">
    <property type="entry name" value="RhgT-like"/>
</dbReference>
<keyword evidence="6" id="KW-1185">Reference proteome</keyword>
<gene>
    <name evidence="5" type="ORF">MKQ68_07275</name>
</gene>
<keyword evidence="2" id="KW-0378">Hydrolase</keyword>
<name>A0ABY6J992_9BACT</name>
<dbReference type="Gene3D" id="2.60.120.430">
    <property type="entry name" value="Galactose-binding lectin"/>
    <property type="match status" value="1"/>
</dbReference>
<sequence length="439" mass="49919">MKLQLLLLCTLLSTYTFAQQPVKKVFLIGPGKGELNTDALYTKERGYGWDDTTGLRLVQYKDIDHQRTRDYITAPHPFSFSVDVPEGEYDVVLYTGDRYGRSATTVRAECRRLMLYNIRTRKNEIRASKFTVHVRDSLIRQKGVVTGKVKLKDREHEYLHWDNRLTLEFSDSLPKICEIHIMPAEAEHVAFLAGNSTVVDQSREPWCSWGQILPAFYDARDVAIANYAESGETLHSFRAAGRLDKIFSQMRGGDYLFIEFGHNDQKRKGENVGAFTSFKKELEYYVRETRKHEGVPVLITPVNRRSFDSTGKITNSLGDFPAAVRQVAKEMKVALIDLNAMTKEMYEAWGPEKSLKAFVHYPAGTYPGQKEALKDNTHFSAFGAWQIAKCVANALADKHFPFNRRGGVFRKFDHAKPDDPATFYWPASGFSGTVKPDGN</sequence>
<feature type="domain" description="SGNH hydrolase-type esterase" evidence="4">
    <location>
        <begin position="195"/>
        <end position="346"/>
    </location>
</feature>
<dbReference type="InterPro" id="IPR008979">
    <property type="entry name" value="Galactose-bd-like_sf"/>
</dbReference>
<reference evidence="5" key="1">
    <citation type="submission" date="2022-10" db="EMBL/GenBank/DDBJ databases">
        <title>Chitinophaga sp. nov., isolated from soil.</title>
        <authorList>
            <person name="Jeon C.O."/>
        </authorList>
    </citation>
    <scope>NUCLEOTIDE SEQUENCE</scope>
    <source>
        <strain evidence="5">R8</strain>
    </source>
</reference>
<dbReference type="Proteomes" id="UP001162741">
    <property type="component" value="Chromosome"/>
</dbReference>
<protein>
    <submittedName>
        <fullName evidence="5">Rhamnogalacturonan acetylesterase</fullName>
    </submittedName>
</protein>
<evidence type="ECO:0000259" key="4">
    <source>
        <dbReference type="Pfam" id="PF13472"/>
    </source>
</evidence>
<dbReference type="PANTHER" id="PTHR43695">
    <property type="entry name" value="PUTATIVE (AFU_ORTHOLOGUE AFUA_2G17250)-RELATED"/>
    <property type="match status" value="1"/>
</dbReference>
<dbReference type="InterPro" id="IPR036514">
    <property type="entry name" value="SGNH_hydro_sf"/>
</dbReference>
<keyword evidence="3" id="KW-0732">Signal</keyword>
<dbReference type="SUPFAM" id="SSF49785">
    <property type="entry name" value="Galactose-binding domain-like"/>
    <property type="match status" value="1"/>
</dbReference>
<dbReference type="Pfam" id="PF13472">
    <property type="entry name" value="Lipase_GDSL_2"/>
    <property type="match status" value="1"/>
</dbReference>
<evidence type="ECO:0000313" key="6">
    <source>
        <dbReference type="Proteomes" id="UP001162741"/>
    </source>
</evidence>
<dbReference type="RefSeq" id="WP_264282712.1">
    <property type="nucleotide sequence ID" value="NZ_CP107006.1"/>
</dbReference>
<dbReference type="EMBL" id="CP107006">
    <property type="protein sequence ID" value="UYQ94892.1"/>
    <property type="molecule type" value="Genomic_DNA"/>
</dbReference>
<accession>A0ABY6J992</accession>
<dbReference type="Gene3D" id="3.40.50.1110">
    <property type="entry name" value="SGNH hydrolase"/>
    <property type="match status" value="1"/>
</dbReference>
<dbReference type="PANTHER" id="PTHR43695:SF1">
    <property type="entry name" value="RHAMNOGALACTURONAN ACETYLESTERASE"/>
    <property type="match status" value="1"/>
</dbReference>
<evidence type="ECO:0000256" key="2">
    <source>
        <dbReference type="ARBA" id="ARBA00022801"/>
    </source>
</evidence>
<evidence type="ECO:0000256" key="1">
    <source>
        <dbReference type="ARBA" id="ARBA00008668"/>
    </source>
</evidence>
<evidence type="ECO:0000313" key="5">
    <source>
        <dbReference type="EMBL" id="UYQ94892.1"/>
    </source>
</evidence>
<feature type="chain" id="PRO_5045504597" evidence="3">
    <location>
        <begin position="19"/>
        <end position="439"/>
    </location>
</feature>
<evidence type="ECO:0000256" key="3">
    <source>
        <dbReference type="SAM" id="SignalP"/>
    </source>
</evidence>
<comment type="similarity">
    <text evidence="1">Belongs to the 'GDSL' lipolytic enzyme family.</text>
</comment>